<feature type="coiled-coil region" evidence="1">
    <location>
        <begin position="40"/>
        <end position="67"/>
    </location>
</feature>
<reference evidence="3" key="1">
    <citation type="journal article" date="2014" name="Int. J. Syst. Evol. Microbiol.">
        <title>Complete genome sequence of Corynebacterium casei LMG S-19264T (=DSM 44701T), isolated from a smear-ripened cheese.</title>
        <authorList>
            <consortium name="US DOE Joint Genome Institute (JGI-PGF)"/>
            <person name="Walter F."/>
            <person name="Albersmeier A."/>
            <person name="Kalinowski J."/>
            <person name="Ruckert C."/>
        </authorList>
    </citation>
    <scope>NUCLEOTIDE SEQUENCE</scope>
    <source>
        <strain evidence="3">CGMCC 1.12698</strain>
    </source>
</reference>
<dbReference type="InterPro" id="IPR052534">
    <property type="entry name" value="Extracell_DNA_Util/SecSys_Comp"/>
</dbReference>
<accession>A0A917AU65</accession>
<keyword evidence="2" id="KW-0472">Membrane</keyword>
<dbReference type="PANTHER" id="PTHR40278:SF1">
    <property type="entry name" value="DNA UTILIZATION PROTEIN HOFN"/>
    <property type="match status" value="1"/>
</dbReference>
<gene>
    <name evidence="3" type="ORF">GCM10007140_26900</name>
</gene>
<proteinExistence type="predicted"/>
<organism evidence="3 4">
    <name type="scientific">Priestia taiwanensis</name>
    <dbReference type="NCBI Taxonomy" id="1347902"/>
    <lineage>
        <taxon>Bacteria</taxon>
        <taxon>Bacillati</taxon>
        <taxon>Bacillota</taxon>
        <taxon>Bacilli</taxon>
        <taxon>Bacillales</taxon>
        <taxon>Bacillaceae</taxon>
        <taxon>Priestia</taxon>
    </lineage>
</organism>
<dbReference type="PANTHER" id="PTHR40278">
    <property type="entry name" value="DNA UTILIZATION PROTEIN HOFN"/>
    <property type="match status" value="1"/>
</dbReference>
<keyword evidence="2" id="KW-0812">Transmembrane</keyword>
<evidence type="ECO:0000313" key="3">
    <source>
        <dbReference type="EMBL" id="GGE75740.1"/>
    </source>
</evidence>
<dbReference type="Proteomes" id="UP000605259">
    <property type="component" value="Unassembled WGS sequence"/>
</dbReference>
<sequence length="190" mass="21657">MLVEINLLPRRKSRNLTPFVIGGVFLLLCSIIGGLLYSKVVEEKQQLELVKTEIQQAKAQKIGEEKKLTENTDGNSLQQLQTIVTEVEKRTIKSVNMMDRIVALLPAEGYFKSYTYAEGKVTLQVVFKEYTEAAFYYKRLQDEEWIQSVKMPSVNEVEGSGNQVESHYVGIYEVEIEKETLQQLQKGGES</sequence>
<evidence type="ECO:0000313" key="4">
    <source>
        <dbReference type="Proteomes" id="UP000605259"/>
    </source>
</evidence>
<comment type="caution">
    <text evidence="3">The sequence shown here is derived from an EMBL/GenBank/DDBJ whole genome shotgun (WGS) entry which is preliminary data.</text>
</comment>
<dbReference type="Pfam" id="PF05137">
    <property type="entry name" value="PilN"/>
    <property type="match status" value="1"/>
</dbReference>
<evidence type="ECO:0008006" key="5">
    <source>
        <dbReference type="Google" id="ProtNLM"/>
    </source>
</evidence>
<evidence type="ECO:0000256" key="2">
    <source>
        <dbReference type="SAM" id="Phobius"/>
    </source>
</evidence>
<keyword evidence="2" id="KW-1133">Transmembrane helix</keyword>
<protein>
    <recommendedName>
        <fullName evidence="5">Fimbrial assembly protein (PilN)</fullName>
    </recommendedName>
</protein>
<dbReference type="EMBL" id="BMFK01000002">
    <property type="protein sequence ID" value="GGE75740.1"/>
    <property type="molecule type" value="Genomic_DNA"/>
</dbReference>
<evidence type="ECO:0000256" key="1">
    <source>
        <dbReference type="SAM" id="Coils"/>
    </source>
</evidence>
<dbReference type="InterPro" id="IPR007813">
    <property type="entry name" value="PilN"/>
</dbReference>
<name>A0A917AU65_9BACI</name>
<feature type="transmembrane region" description="Helical" evidence="2">
    <location>
        <begin position="16"/>
        <end position="37"/>
    </location>
</feature>
<keyword evidence="4" id="KW-1185">Reference proteome</keyword>
<reference evidence="3" key="2">
    <citation type="submission" date="2020-09" db="EMBL/GenBank/DDBJ databases">
        <authorList>
            <person name="Sun Q."/>
            <person name="Zhou Y."/>
        </authorList>
    </citation>
    <scope>NUCLEOTIDE SEQUENCE</scope>
    <source>
        <strain evidence="3">CGMCC 1.12698</strain>
    </source>
</reference>
<dbReference type="AlphaFoldDB" id="A0A917AU65"/>
<keyword evidence="1" id="KW-0175">Coiled coil</keyword>